<dbReference type="GO" id="GO:0003677">
    <property type="term" value="F:DNA binding"/>
    <property type="evidence" value="ECO:0007669"/>
    <property type="project" value="InterPro"/>
</dbReference>
<dbReference type="InterPro" id="IPR013022">
    <property type="entry name" value="Xyl_isomerase-like_TIM-brl"/>
</dbReference>
<dbReference type="STRING" id="29542.A6070_00100"/>
<dbReference type="EMBL" id="CP015518">
    <property type="protein sequence ID" value="APG24659.1"/>
    <property type="molecule type" value="Genomic_DNA"/>
</dbReference>
<dbReference type="SMART" id="SM00518">
    <property type="entry name" value="AP2Ec"/>
    <property type="match status" value="1"/>
</dbReference>
<accession>A0A1L3GFN8</accession>
<dbReference type="PROSITE" id="PS00729">
    <property type="entry name" value="AP_NUCLEASE_F2_1"/>
    <property type="match status" value="1"/>
</dbReference>
<dbReference type="GO" id="GO:0008270">
    <property type="term" value="F:zinc ion binding"/>
    <property type="evidence" value="ECO:0007669"/>
    <property type="project" value="UniProtKB-UniRule"/>
</dbReference>
<dbReference type="CDD" id="cd00019">
    <property type="entry name" value="AP2Ec"/>
    <property type="match status" value="1"/>
</dbReference>
<feature type="binding site" evidence="9">
    <location>
        <position position="142"/>
    </location>
    <ligand>
        <name>Zn(2+)</name>
        <dbReference type="ChEBI" id="CHEBI:29105"/>
        <label>1</label>
    </ligand>
</feature>
<dbReference type="Pfam" id="PF01261">
    <property type="entry name" value="AP_endonuc_2"/>
    <property type="match status" value="1"/>
</dbReference>
<keyword evidence="2 9" id="KW-0540">Nuclease</keyword>
<dbReference type="GO" id="GO:0006284">
    <property type="term" value="P:base-excision repair"/>
    <property type="evidence" value="ECO:0007669"/>
    <property type="project" value="TreeGrafter"/>
</dbReference>
<keyword evidence="3 9" id="KW-0479">Metal-binding</keyword>
<name>A0A1L3GFN8_SYNAC</name>
<evidence type="ECO:0000256" key="7">
    <source>
        <dbReference type="ARBA" id="ARBA00022833"/>
    </source>
</evidence>
<feature type="binding site" evidence="9">
    <location>
        <position position="257"/>
    </location>
    <ligand>
        <name>Zn(2+)</name>
        <dbReference type="ChEBI" id="CHEBI:29105"/>
        <label>2</label>
    </ligand>
</feature>
<evidence type="ECO:0000259" key="10">
    <source>
        <dbReference type="Pfam" id="PF01261"/>
    </source>
</evidence>
<keyword evidence="5 9" id="KW-0227">DNA damage</keyword>
<dbReference type="HAMAP" id="MF_00152">
    <property type="entry name" value="Nfo"/>
    <property type="match status" value="1"/>
</dbReference>
<feature type="binding site" evidence="9">
    <location>
        <position position="227"/>
    </location>
    <ligand>
        <name>Zn(2+)</name>
        <dbReference type="ChEBI" id="CHEBI:29105"/>
        <label>3</label>
    </ligand>
</feature>
<keyword evidence="8 9" id="KW-0234">DNA repair</keyword>
<feature type="binding site" evidence="9">
    <location>
        <position position="142"/>
    </location>
    <ligand>
        <name>Zn(2+)</name>
        <dbReference type="ChEBI" id="CHEBI:29105"/>
        <label>2</label>
    </ligand>
</feature>
<dbReference type="PANTHER" id="PTHR21445:SF0">
    <property type="entry name" value="APURINIC-APYRIMIDINIC ENDONUCLEASE"/>
    <property type="match status" value="1"/>
</dbReference>
<dbReference type="PROSITE" id="PS51432">
    <property type="entry name" value="AP_NUCLEASE_F2_4"/>
    <property type="match status" value="1"/>
</dbReference>
<evidence type="ECO:0000256" key="8">
    <source>
        <dbReference type="ARBA" id="ARBA00023204"/>
    </source>
</evidence>
<dbReference type="InterPro" id="IPR036237">
    <property type="entry name" value="Xyl_isomerase-like_sf"/>
</dbReference>
<comment type="function">
    <text evidence="9">Endonuclease IV plays a role in DNA repair. It cleaves phosphodiester bonds at apurinic or apyrimidinic (AP) sites, generating a 3'-hydroxyl group and a 5'-terminal sugar phosphate.</text>
</comment>
<feature type="binding site" evidence="9">
    <location>
        <position position="175"/>
    </location>
    <ligand>
        <name>Zn(2+)</name>
        <dbReference type="ChEBI" id="CHEBI:29105"/>
        <label>2</label>
    </ligand>
</feature>
<evidence type="ECO:0000256" key="3">
    <source>
        <dbReference type="ARBA" id="ARBA00022723"/>
    </source>
</evidence>
<dbReference type="InterPro" id="IPR018246">
    <property type="entry name" value="AP_endonuc_F2_Zn_BS"/>
</dbReference>
<comment type="catalytic activity">
    <reaction evidence="9">
        <text>Endonucleolytic cleavage to 5'-phosphooligonucleotide end-products.</text>
        <dbReference type="EC" id="3.1.21.2"/>
    </reaction>
</comment>
<dbReference type="PROSITE" id="PS00730">
    <property type="entry name" value="AP_NUCLEASE_F2_2"/>
    <property type="match status" value="1"/>
</dbReference>
<organism evidence="11 12">
    <name type="scientific">Syntrophotalea acetylenica</name>
    <name type="common">Pelobacter acetylenicus</name>
    <dbReference type="NCBI Taxonomy" id="29542"/>
    <lineage>
        <taxon>Bacteria</taxon>
        <taxon>Pseudomonadati</taxon>
        <taxon>Thermodesulfobacteriota</taxon>
        <taxon>Desulfuromonadia</taxon>
        <taxon>Desulfuromonadales</taxon>
        <taxon>Syntrophotaleaceae</taxon>
        <taxon>Syntrophotalea</taxon>
    </lineage>
</organism>
<dbReference type="RefSeq" id="WP_072286501.1">
    <property type="nucleotide sequence ID" value="NZ_CP015455.1"/>
</dbReference>
<dbReference type="FunFam" id="3.20.20.150:FF:000001">
    <property type="entry name" value="Probable endonuclease 4"/>
    <property type="match status" value="1"/>
</dbReference>
<gene>
    <name evidence="9" type="primary">nfo</name>
    <name evidence="11" type="ORF">A7E75_06180</name>
</gene>
<keyword evidence="4 9" id="KW-0255">Endonuclease</keyword>
<dbReference type="Gene3D" id="3.20.20.150">
    <property type="entry name" value="Divalent-metal-dependent TIM barrel enzymes"/>
    <property type="match status" value="1"/>
</dbReference>
<feature type="binding site" evidence="9">
    <location>
        <position position="178"/>
    </location>
    <ligand>
        <name>Zn(2+)</name>
        <dbReference type="ChEBI" id="CHEBI:29105"/>
        <label>3</label>
    </ligand>
</feature>
<dbReference type="NCBIfam" id="TIGR00587">
    <property type="entry name" value="nfo"/>
    <property type="match status" value="1"/>
</dbReference>
<dbReference type="GO" id="GO:0003906">
    <property type="term" value="F:DNA-(apurinic or apyrimidinic site) endonuclease activity"/>
    <property type="evidence" value="ECO:0007669"/>
    <property type="project" value="TreeGrafter"/>
</dbReference>
<dbReference type="EC" id="3.1.21.2" evidence="9"/>
<dbReference type="GO" id="GO:0008833">
    <property type="term" value="F:deoxyribonuclease IV (phage-T4-induced) activity"/>
    <property type="evidence" value="ECO:0007669"/>
    <property type="project" value="UniProtKB-UniRule"/>
</dbReference>
<dbReference type="GO" id="GO:0008081">
    <property type="term" value="F:phosphoric diester hydrolase activity"/>
    <property type="evidence" value="ECO:0007669"/>
    <property type="project" value="TreeGrafter"/>
</dbReference>
<dbReference type="KEGG" id="pace:A6070_00100"/>
<evidence type="ECO:0000256" key="2">
    <source>
        <dbReference type="ARBA" id="ARBA00022722"/>
    </source>
</evidence>
<feature type="binding site" evidence="9">
    <location>
        <position position="66"/>
    </location>
    <ligand>
        <name>Zn(2+)</name>
        <dbReference type="ChEBI" id="CHEBI:29105"/>
        <label>1</label>
    </ligand>
</feature>
<comment type="cofactor">
    <cofactor evidence="9">
        <name>Zn(2+)</name>
        <dbReference type="ChEBI" id="CHEBI:29105"/>
    </cofactor>
    <text evidence="9">Binds 3 Zn(2+) ions.</text>
</comment>
<keyword evidence="6 9" id="KW-0378">Hydrolase</keyword>
<evidence type="ECO:0000256" key="9">
    <source>
        <dbReference type="HAMAP-Rule" id="MF_00152"/>
    </source>
</evidence>
<feature type="binding site" evidence="9">
    <location>
        <position position="212"/>
    </location>
    <ligand>
        <name>Zn(2+)</name>
        <dbReference type="ChEBI" id="CHEBI:29105"/>
        <label>2</label>
    </ligand>
</feature>
<dbReference type="AlphaFoldDB" id="A0A1L3GFN8"/>
<evidence type="ECO:0000313" key="11">
    <source>
        <dbReference type="EMBL" id="APG24659.1"/>
    </source>
</evidence>
<dbReference type="OrthoDB" id="9805666at2"/>
<feature type="domain" description="Xylose isomerase-like TIM barrel" evidence="10">
    <location>
        <begin position="17"/>
        <end position="275"/>
    </location>
</feature>
<dbReference type="PROSITE" id="PS00731">
    <property type="entry name" value="AP_NUCLEASE_F2_3"/>
    <property type="match status" value="1"/>
</dbReference>
<protein>
    <recommendedName>
        <fullName evidence="9">Probable endonuclease 4</fullName>
        <ecNumber evidence="9">3.1.21.2</ecNumber>
    </recommendedName>
    <alternativeName>
        <fullName evidence="9">Endodeoxyribonuclease IV</fullName>
    </alternativeName>
    <alternativeName>
        <fullName evidence="9">Endonuclease IV</fullName>
    </alternativeName>
</protein>
<dbReference type="SUPFAM" id="SSF51658">
    <property type="entry name" value="Xylose isomerase-like"/>
    <property type="match status" value="1"/>
</dbReference>
<reference evidence="11 12" key="1">
    <citation type="journal article" date="2017" name="Genome Announc.">
        <title>Complete Genome Sequences of Two Acetylene-Fermenting Pelobacter acetylenicus Strains.</title>
        <authorList>
            <person name="Sutton J.M."/>
            <person name="Baesman S.M."/>
            <person name="Fierst J.L."/>
            <person name="Poret-Peterson A.T."/>
            <person name="Oremland R.S."/>
            <person name="Dunlap D.S."/>
            <person name="Akob D.M."/>
        </authorList>
    </citation>
    <scope>NUCLEOTIDE SEQUENCE [LARGE SCALE GENOMIC DNA]</scope>
    <source>
        <strain evidence="11 12">DSM 3247</strain>
    </source>
</reference>
<feature type="binding site" evidence="9">
    <location>
        <position position="225"/>
    </location>
    <ligand>
        <name>Zn(2+)</name>
        <dbReference type="ChEBI" id="CHEBI:29105"/>
        <label>3</label>
    </ligand>
</feature>
<dbReference type="InterPro" id="IPR001719">
    <property type="entry name" value="AP_endonuc_2"/>
</dbReference>
<keyword evidence="12" id="KW-1185">Reference proteome</keyword>
<evidence type="ECO:0000256" key="4">
    <source>
        <dbReference type="ARBA" id="ARBA00022759"/>
    </source>
</evidence>
<evidence type="ECO:0000256" key="1">
    <source>
        <dbReference type="ARBA" id="ARBA00005340"/>
    </source>
</evidence>
<dbReference type="PANTHER" id="PTHR21445">
    <property type="entry name" value="ENDONUCLEASE IV ENDODEOXYRIBONUCLEASE IV"/>
    <property type="match status" value="1"/>
</dbReference>
<evidence type="ECO:0000256" key="5">
    <source>
        <dbReference type="ARBA" id="ARBA00022763"/>
    </source>
</evidence>
<feature type="binding site" evidence="9">
    <location>
        <position position="106"/>
    </location>
    <ligand>
        <name>Zn(2+)</name>
        <dbReference type="ChEBI" id="CHEBI:29105"/>
        <label>1</label>
    </ligand>
</feature>
<evidence type="ECO:0000256" key="6">
    <source>
        <dbReference type="ARBA" id="ARBA00022801"/>
    </source>
</evidence>
<evidence type="ECO:0000313" key="12">
    <source>
        <dbReference type="Proteomes" id="UP000182264"/>
    </source>
</evidence>
<dbReference type="Proteomes" id="UP000182264">
    <property type="component" value="Chromosome"/>
</dbReference>
<sequence length="282" mass="30405">MLLGAHVSIAGGVSQAFRRAAAIGATAMQIFTKNANQWRAAPLPGEEIEAFAAARQEGGVAAIIAHDSYLINLAAADGENRSRSLAAFLDEMRRCAALGIDHLVMHPGAHLDAGEDIGLRRIAEAFRIIFEQAPPQVVVLLENTAGQGSYLGYRFEHLAAIMEQVPQGRFGVCFDTCHAFAAGYDLSSEEGYHRTIAECERIFGASRIAAIHLNDSQKARGSRVDRHAHIGQGAISIDAFAALMRDARFAAVPKILETAPGENNRCHLEELALLRRLAEVQA</sequence>
<comment type="similarity">
    <text evidence="1 9">Belongs to the AP endonuclease 2 family.</text>
</comment>
<keyword evidence="7 9" id="KW-0862">Zinc</keyword>
<proteinExistence type="inferred from homology"/>